<keyword evidence="2" id="KW-1185">Reference proteome</keyword>
<evidence type="ECO:0000313" key="1">
    <source>
        <dbReference type="EMBL" id="REC63586.1"/>
    </source>
</evidence>
<dbReference type="Proteomes" id="UP000256686">
    <property type="component" value="Unassembled WGS sequence"/>
</dbReference>
<comment type="caution">
    <text evidence="1">The sequence shown here is derived from an EMBL/GenBank/DDBJ whole genome shotgun (WGS) entry which is preliminary data.</text>
</comment>
<proteinExistence type="predicted"/>
<reference evidence="2" key="1">
    <citation type="submission" date="2018-06" db="EMBL/GenBank/DDBJ databases">
        <authorList>
            <person name="Lum Nde A."/>
            <person name="Hugo C."/>
        </authorList>
    </citation>
    <scope>NUCLEOTIDE SEQUENCE [LARGE SCALE GENOMIC DNA]</scope>
    <source>
        <strain evidence="2">1_F178</strain>
    </source>
</reference>
<dbReference type="AlphaFoldDB" id="A0A3D9CD86"/>
<evidence type="ECO:0000313" key="2">
    <source>
        <dbReference type="Proteomes" id="UP000256686"/>
    </source>
</evidence>
<protein>
    <submittedName>
        <fullName evidence="1">Uncharacterized protein</fullName>
    </submittedName>
</protein>
<gene>
    <name evidence="1" type="ORF">DRF65_05700</name>
</gene>
<accession>A0A3D9CD86</accession>
<dbReference type="EMBL" id="QNVT01000003">
    <property type="protein sequence ID" value="REC63586.1"/>
    <property type="molecule type" value="Genomic_DNA"/>
</dbReference>
<organism evidence="1 2">
    <name type="scientific">Chryseobacterium pennae</name>
    <dbReference type="NCBI Taxonomy" id="2258962"/>
    <lineage>
        <taxon>Bacteria</taxon>
        <taxon>Pseudomonadati</taxon>
        <taxon>Bacteroidota</taxon>
        <taxon>Flavobacteriia</taxon>
        <taxon>Flavobacteriales</taxon>
        <taxon>Weeksellaceae</taxon>
        <taxon>Chryseobacterium group</taxon>
        <taxon>Chryseobacterium</taxon>
    </lineage>
</organism>
<name>A0A3D9CD86_9FLAO</name>
<sequence length="135" mass="15949">MNLKNFTIISHQISFNNPYYANLENLLNNDFKTTSVVTQFLTELINLIENWEDIAVREAFIEKEGGYWDWKDLLDSKVTGNWFTFFKFEDLGGYINVDTKTFYLENSLLPNEAVIDMSLEEFIDVLQQWKQILSK</sequence>